<dbReference type="KEGG" id="vra:111240676"/>
<name>A0A3Q0EJR5_VIGRR</name>
<evidence type="ECO:0000313" key="2">
    <source>
        <dbReference type="RefSeq" id="XP_022631910.1"/>
    </source>
</evidence>
<proteinExistence type="predicted"/>
<reference evidence="2" key="1">
    <citation type="submission" date="2025-08" db="UniProtKB">
        <authorList>
            <consortium name="RefSeq"/>
        </authorList>
    </citation>
    <scope>IDENTIFICATION</scope>
    <source>
        <tissue evidence="2">Leaf</tissue>
    </source>
</reference>
<dbReference type="RefSeq" id="XP_022631910.1">
    <property type="nucleotide sequence ID" value="XM_022776189.1"/>
</dbReference>
<evidence type="ECO:0000313" key="1">
    <source>
        <dbReference type="Proteomes" id="UP000087766"/>
    </source>
</evidence>
<sequence length="102" mass="11084">MTSIARAIVNRPRHRINRHKPQFVALTPSPTKPVAGDEIFFCSIFIVTERRNDKKAPLATIAGAAIGSALPGHSSGFFGLPGHRTVSSGSPLCSDWGFWWLV</sequence>
<organism evidence="1 2">
    <name type="scientific">Vigna radiata var. radiata</name>
    <name type="common">Mung bean</name>
    <name type="synonym">Phaseolus aureus</name>
    <dbReference type="NCBI Taxonomy" id="3916"/>
    <lineage>
        <taxon>Eukaryota</taxon>
        <taxon>Viridiplantae</taxon>
        <taxon>Streptophyta</taxon>
        <taxon>Embryophyta</taxon>
        <taxon>Tracheophyta</taxon>
        <taxon>Spermatophyta</taxon>
        <taxon>Magnoliopsida</taxon>
        <taxon>eudicotyledons</taxon>
        <taxon>Gunneridae</taxon>
        <taxon>Pentapetalae</taxon>
        <taxon>rosids</taxon>
        <taxon>fabids</taxon>
        <taxon>Fabales</taxon>
        <taxon>Fabaceae</taxon>
        <taxon>Papilionoideae</taxon>
        <taxon>50 kb inversion clade</taxon>
        <taxon>NPAAA clade</taxon>
        <taxon>indigoferoid/millettioid clade</taxon>
        <taxon>Phaseoleae</taxon>
        <taxon>Vigna</taxon>
    </lineage>
</organism>
<dbReference type="GeneID" id="111240676"/>
<dbReference type="AlphaFoldDB" id="A0A3Q0EJR5"/>
<gene>
    <name evidence="2" type="primary">LOC111240676</name>
</gene>
<keyword evidence="1" id="KW-1185">Reference proteome</keyword>
<accession>A0A3Q0EJR5</accession>
<dbReference type="Proteomes" id="UP000087766">
    <property type="component" value="Unplaced"/>
</dbReference>
<protein>
    <submittedName>
        <fullName evidence="2">Uncharacterized protein LOC111240676</fullName>
    </submittedName>
</protein>